<dbReference type="Gene3D" id="3.40.50.300">
    <property type="entry name" value="P-loop containing nucleotide triphosphate hydrolases"/>
    <property type="match status" value="1"/>
</dbReference>
<dbReference type="SUPFAM" id="SSF52540">
    <property type="entry name" value="P-loop containing nucleoside triphosphate hydrolases"/>
    <property type="match status" value="1"/>
</dbReference>
<gene>
    <name evidence="2" type="ORF">E6C27_scaffold74G003290</name>
</gene>
<feature type="transmembrane region" description="Helical" evidence="1">
    <location>
        <begin position="413"/>
        <end position="431"/>
    </location>
</feature>
<evidence type="ECO:0000313" key="3">
    <source>
        <dbReference type="Proteomes" id="UP000321393"/>
    </source>
</evidence>
<proteinExistence type="predicted"/>
<sequence>MSRAHRIGQHEVVNIYNFVTTNNVEEDILELAKKKIVKLITSCSSILDLGCAPDAWLQVPCQSLRPPKNGGSILGIDMKKGSSCALPFKDTKEAEWTDTTAHLALWTEPDLYYYFNLAVGDFQDKEGWGDVNYLIGCINIKEYRLVVAADMRKYKIYVFDSMPKYVEQKLVDAAFEMSARCIPSLTIAIGIHVHSKRFNMALGQFHHPQVAPPAVHLQPTFLSLSLFISATAGILSVLISCFRRRQNTEGSAVVAGMGKEYTSRSKGLTFKLSGSAAGLFGDSFPFLGLMDVDHGIRRGRTLHLWGSVPYGYVHSFGSTRLMCASFGSTRLMCASFGSTRLMCASFGSTRLMCASFGSTRLICATFGSTRLICASFGSTRLICAFYGTTRLLCRVRAQRGADRREAGRTREGHMDASGFLIAFAMYFVRIFDLWF</sequence>
<comment type="caution">
    <text evidence="2">The sequence shown here is derived from an EMBL/GenBank/DDBJ whole genome shotgun (WGS) entry which is preliminary data.</text>
</comment>
<keyword evidence="1" id="KW-0472">Membrane</keyword>
<protein>
    <submittedName>
        <fullName evidence="2">Ulp1-like peptidase</fullName>
    </submittedName>
</protein>
<dbReference type="AlphaFoldDB" id="A0A5A7TS99"/>
<dbReference type="Proteomes" id="UP000321393">
    <property type="component" value="Unassembled WGS sequence"/>
</dbReference>
<organism evidence="2 3">
    <name type="scientific">Cucumis melo var. makuwa</name>
    <name type="common">Oriental melon</name>
    <dbReference type="NCBI Taxonomy" id="1194695"/>
    <lineage>
        <taxon>Eukaryota</taxon>
        <taxon>Viridiplantae</taxon>
        <taxon>Streptophyta</taxon>
        <taxon>Embryophyta</taxon>
        <taxon>Tracheophyta</taxon>
        <taxon>Spermatophyta</taxon>
        <taxon>Magnoliopsida</taxon>
        <taxon>eudicotyledons</taxon>
        <taxon>Gunneridae</taxon>
        <taxon>Pentapetalae</taxon>
        <taxon>rosids</taxon>
        <taxon>fabids</taxon>
        <taxon>Cucurbitales</taxon>
        <taxon>Cucurbitaceae</taxon>
        <taxon>Benincaseae</taxon>
        <taxon>Cucumis</taxon>
    </lineage>
</organism>
<feature type="transmembrane region" description="Helical" evidence="1">
    <location>
        <begin position="221"/>
        <end position="242"/>
    </location>
</feature>
<keyword evidence="1" id="KW-1133">Transmembrane helix</keyword>
<evidence type="ECO:0000313" key="2">
    <source>
        <dbReference type="EMBL" id="KAA0045016.1"/>
    </source>
</evidence>
<evidence type="ECO:0000256" key="1">
    <source>
        <dbReference type="SAM" id="Phobius"/>
    </source>
</evidence>
<dbReference type="STRING" id="1194695.A0A5A7TS99"/>
<reference evidence="2 3" key="1">
    <citation type="submission" date="2019-08" db="EMBL/GenBank/DDBJ databases">
        <title>Draft genome sequences of two oriental melons (Cucumis melo L. var makuwa).</title>
        <authorList>
            <person name="Kwon S.-Y."/>
        </authorList>
    </citation>
    <scope>NUCLEOTIDE SEQUENCE [LARGE SCALE GENOMIC DNA]</scope>
    <source>
        <strain evidence="3">cv. SW 3</strain>
        <tissue evidence="2">Leaf</tissue>
    </source>
</reference>
<keyword evidence="1" id="KW-0812">Transmembrane</keyword>
<dbReference type="InterPro" id="IPR027417">
    <property type="entry name" value="P-loop_NTPase"/>
</dbReference>
<name>A0A5A7TS99_CUCMM</name>
<dbReference type="EMBL" id="SSTE01014791">
    <property type="protein sequence ID" value="KAA0045016.1"/>
    <property type="molecule type" value="Genomic_DNA"/>
</dbReference>
<accession>A0A5A7TS99</accession>
<dbReference type="OrthoDB" id="1834277at2759"/>